<dbReference type="KEGG" id="salj:SMD11_1614"/>
<organism evidence="2 3">
    <name type="scientific">Streptomyces albireticuli</name>
    <dbReference type="NCBI Taxonomy" id="1940"/>
    <lineage>
        <taxon>Bacteria</taxon>
        <taxon>Bacillati</taxon>
        <taxon>Actinomycetota</taxon>
        <taxon>Actinomycetes</taxon>
        <taxon>Kitasatosporales</taxon>
        <taxon>Streptomycetaceae</taxon>
        <taxon>Streptomyces</taxon>
    </lineage>
</organism>
<dbReference type="GO" id="GO:0005829">
    <property type="term" value="C:cytosol"/>
    <property type="evidence" value="ECO:0007669"/>
    <property type="project" value="TreeGrafter"/>
</dbReference>
<dbReference type="Gene3D" id="3.20.20.70">
    <property type="entry name" value="Aldolase class I"/>
    <property type="match status" value="1"/>
</dbReference>
<gene>
    <name evidence="2" type="primary">dapA</name>
    <name evidence="2" type="ORF">SMD11_1614</name>
</gene>
<dbReference type="EMBL" id="CP021744">
    <property type="protein sequence ID" value="ARZ67275.1"/>
    <property type="molecule type" value="Genomic_DNA"/>
</dbReference>
<evidence type="ECO:0000313" key="3">
    <source>
        <dbReference type="Proteomes" id="UP000195755"/>
    </source>
</evidence>
<protein>
    <submittedName>
        <fullName evidence="2">Dihydrodipicolinate synthetase</fullName>
    </submittedName>
</protein>
<dbReference type="CDD" id="cd00408">
    <property type="entry name" value="DHDPS-like"/>
    <property type="match status" value="1"/>
</dbReference>
<dbReference type="AlphaFoldDB" id="A0A1Z2KZ00"/>
<name>A0A1Z2KZ00_9ACTN</name>
<reference evidence="2 3" key="1">
    <citation type="submission" date="2017-06" db="EMBL/GenBank/DDBJ databases">
        <title>Streptomyces albireticuli Genome sequencing and assembly.</title>
        <authorList>
            <person name="Wang Y."/>
            <person name="Du B."/>
            <person name="Ding Y."/>
            <person name="Liu H."/>
            <person name="Hou Q."/>
            <person name="Liu K."/>
            <person name="Yao L."/>
            <person name="Wang C."/>
        </authorList>
    </citation>
    <scope>NUCLEOTIDE SEQUENCE [LARGE SCALE GENOMIC DNA]</scope>
    <source>
        <strain evidence="2 3">MDJK11</strain>
    </source>
</reference>
<evidence type="ECO:0000256" key="1">
    <source>
        <dbReference type="ARBA" id="ARBA00023239"/>
    </source>
</evidence>
<dbReference type="RefSeq" id="WP_087925756.1">
    <property type="nucleotide sequence ID" value="NZ_CP021744.1"/>
</dbReference>
<dbReference type="PANTHER" id="PTHR42849">
    <property type="entry name" value="N-ACETYLNEURAMINATE LYASE"/>
    <property type="match status" value="1"/>
</dbReference>
<dbReference type="SMART" id="SM01130">
    <property type="entry name" value="DHDPS"/>
    <property type="match status" value="1"/>
</dbReference>
<dbReference type="GO" id="GO:0008747">
    <property type="term" value="F:N-acetylneuraminate lyase activity"/>
    <property type="evidence" value="ECO:0007669"/>
    <property type="project" value="TreeGrafter"/>
</dbReference>
<dbReference type="Pfam" id="PF00701">
    <property type="entry name" value="DHDPS"/>
    <property type="match status" value="1"/>
</dbReference>
<dbReference type="Proteomes" id="UP000195755">
    <property type="component" value="Chromosome"/>
</dbReference>
<dbReference type="GO" id="GO:0019262">
    <property type="term" value="P:N-acetylneuraminate catabolic process"/>
    <property type="evidence" value="ECO:0007669"/>
    <property type="project" value="TreeGrafter"/>
</dbReference>
<dbReference type="PRINTS" id="PR00146">
    <property type="entry name" value="DHPICSNTHASE"/>
</dbReference>
<proteinExistence type="predicted"/>
<dbReference type="InterPro" id="IPR013785">
    <property type="entry name" value="Aldolase_TIM"/>
</dbReference>
<dbReference type="SUPFAM" id="SSF51569">
    <property type="entry name" value="Aldolase"/>
    <property type="match status" value="1"/>
</dbReference>
<evidence type="ECO:0000313" key="2">
    <source>
        <dbReference type="EMBL" id="ARZ67275.1"/>
    </source>
</evidence>
<dbReference type="PANTHER" id="PTHR42849:SF1">
    <property type="entry name" value="N-ACETYLNEURAMINATE LYASE"/>
    <property type="match status" value="1"/>
</dbReference>
<dbReference type="OrthoDB" id="9778880at2"/>
<keyword evidence="1" id="KW-0456">Lyase</keyword>
<sequence>MRHRSAYAGVTVALVTPLTDTGDVDRGDVGRLVASVRPYVDALLPALSTGEGWALTDRQWHDMVAATVGCREGLPVLAGIQRPTTEEAVARARTAAGLGAAAVVAPTPYGPDVTQEEMFRHYETLGREGGLPVVVYHEREVSGNDLRPDTLMRICSLPSVVAVKDSAGDPAATRELLAARPGVPVLQGLEHLLPEATGVAGHVAALANVEPALCSALHAGPVSDHTAVLAAACERHGLDRPDWYRALKSELCRRGVLTTERTTGTGGVS</sequence>
<dbReference type="InterPro" id="IPR002220">
    <property type="entry name" value="DapA-like"/>
</dbReference>
<accession>A0A1Z2KZ00</accession>